<evidence type="ECO:0000313" key="11">
    <source>
        <dbReference type="Proteomes" id="UP000198614"/>
    </source>
</evidence>
<keyword evidence="7" id="KW-1015">Disulfide bond</keyword>
<keyword evidence="6" id="KW-0865">Zymogen</keyword>
<dbReference type="Gene3D" id="2.10.10.20">
    <property type="entry name" value="Carbohydrate-binding module superfamily 5/12"/>
    <property type="match status" value="1"/>
</dbReference>
<keyword evidence="3" id="KW-0732">Signal</keyword>
<sequence length="474" mass="48830">MRFPDPSKLREYHLMARRHVGAGCAVLTALGSLVLMSPSPATATAPSVPPAEGSSATRTLGADRPSAEVLHALGRDLGLTPAEARQRLSNEAEAGTRAGRLHNALGSRFAGAWVHGKTSAGLTVATTDKADVAAIEAGGADAKVVKVALADLRSAKQKLDTAATATEATRGRRTPVRYVDVVNNRVTVQATSKAAADDLIKAAKVDRSRVSVTVSKDLPRALYDITGGDAYYINDEARCSVGFSVTKGEQQGFVSAGHCGNAGDTTTGYNQVDQGTFQNSVFPGHDYSWVATDDDWTATPHVKGEGGATVTVSGSVQALVGASVCRSGSTTGWHCGTIQQHDTSVTYPEGTVTGVTRTTVCAEPGDSGGPYISGSQAQGVTSGGSGDCTRGGTTYYQPVNPALSAFGLTLVTDTATTQTPGTTPEPESGTWAAGAVYDVGAQVTYGGVTYVCLQPHQAQGAWQPAATPALWQKV</sequence>
<evidence type="ECO:0000259" key="9">
    <source>
        <dbReference type="SMART" id="SM00495"/>
    </source>
</evidence>
<dbReference type="InterPro" id="IPR003610">
    <property type="entry name" value="CBM5/12"/>
</dbReference>
<keyword evidence="2" id="KW-0645">Protease</keyword>
<comment type="similarity">
    <text evidence="1">Belongs to the peptidase S1 family.</text>
</comment>
<dbReference type="Proteomes" id="UP000198614">
    <property type="component" value="Unassembled WGS sequence"/>
</dbReference>
<evidence type="ECO:0000313" key="10">
    <source>
        <dbReference type="EMBL" id="SDG31773.1"/>
    </source>
</evidence>
<dbReference type="SMART" id="SM00495">
    <property type="entry name" value="ChtBD3"/>
    <property type="match status" value="1"/>
</dbReference>
<dbReference type="InterPro" id="IPR037295">
    <property type="entry name" value="Alpha-lytic_protease_prodomain"/>
</dbReference>
<dbReference type="AlphaFoldDB" id="A0A1G7T8Y7"/>
<dbReference type="SUPFAM" id="SSF51055">
    <property type="entry name" value="Carbohydrate binding domain"/>
    <property type="match status" value="1"/>
</dbReference>
<evidence type="ECO:0000256" key="7">
    <source>
        <dbReference type="ARBA" id="ARBA00023157"/>
    </source>
</evidence>
<dbReference type="GO" id="GO:0004553">
    <property type="term" value="F:hydrolase activity, hydrolyzing O-glycosyl compounds"/>
    <property type="evidence" value="ECO:0007669"/>
    <property type="project" value="InterPro"/>
</dbReference>
<reference evidence="10 11" key="1">
    <citation type="submission" date="2016-10" db="EMBL/GenBank/DDBJ databases">
        <authorList>
            <person name="de Groot N.N."/>
        </authorList>
    </citation>
    <scope>NUCLEOTIDE SEQUENCE [LARGE SCALE GENOMIC DNA]</scope>
    <source>
        <strain evidence="10 11">CGMCC 4.1859</strain>
    </source>
</reference>
<name>A0A1G7T8Y7_9ACTN</name>
<accession>A0A1G7T8Y7</accession>
<organism evidence="10 11">
    <name type="scientific">Streptomyces griseoaurantiacus</name>
    <dbReference type="NCBI Taxonomy" id="68213"/>
    <lineage>
        <taxon>Bacteria</taxon>
        <taxon>Bacillati</taxon>
        <taxon>Actinomycetota</taxon>
        <taxon>Actinomycetes</taxon>
        <taxon>Kitasatosporales</taxon>
        <taxon>Streptomycetaceae</taxon>
        <taxon>Streptomyces</taxon>
        <taxon>Streptomyces aurantiacus group</taxon>
    </lineage>
</organism>
<dbReference type="GO" id="GO:0030246">
    <property type="term" value="F:carbohydrate binding"/>
    <property type="evidence" value="ECO:0007669"/>
    <property type="project" value="InterPro"/>
</dbReference>
<dbReference type="InterPro" id="IPR043504">
    <property type="entry name" value="Peptidase_S1_PA_chymotrypsin"/>
</dbReference>
<dbReference type="InterPro" id="IPR001316">
    <property type="entry name" value="Pept_S1A_streptogrisin"/>
</dbReference>
<dbReference type="InterPro" id="IPR009003">
    <property type="entry name" value="Peptidase_S1_PA"/>
</dbReference>
<dbReference type="Gene3D" id="3.30.300.50">
    <property type="match status" value="2"/>
</dbReference>
<dbReference type="SUPFAM" id="SSF50494">
    <property type="entry name" value="Trypsin-like serine proteases"/>
    <property type="match status" value="1"/>
</dbReference>
<dbReference type="InterPro" id="IPR035070">
    <property type="entry name" value="Streptogrisin_prodomain"/>
</dbReference>
<dbReference type="GO" id="GO:0006508">
    <property type="term" value="P:proteolysis"/>
    <property type="evidence" value="ECO:0007669"/>
    <property type="project" value="UniProtKB-KW"/>
</dbReference>
<dbReference type="SUPFAM" id="SSF54806">
    <property type="entry name" value="Alpha-lytic protease prodomain"/>
    <property type="match status" value="1"/>
</dbReference>
<dbReference type="PRINTS" id="PR00861">
    <property type="entry name" value="ALYTICPTASE"/>
</dbReference>
<dbReference type="CDD" id="cd12214">
    <property type="entry name" value="ChiA1_BD"/>
    <property type="match status" value="1"/>
</dbReference>
<gene>
    <name evidence="10" type="ORF">SAMN05216260_117114</name>
</gene>
<dbReference type="InterPro" id="IPR004236">
    <property type="entry name" value="Pept_S1_alpha_lytic"/>
</dbReference>
<feature type="region of interest" description="Disordered" evidence="8">
    <location>
        <begin position="40"/>
        <end position="61"/>
    </location>
</feature>
<evidence type="ECO:0000256" key="6">
    <source>
        <dbReference type="ARBA" id="ARBA00023145"/>
    </source>
</evidence>
<feature type="domain" description="Chitin-binding type-3" evidence="9">
    <location>
        <begin position="428"/>
        <end position="474"/>
    </location>
</feature>
<evidence type="ECO:0000256" key="2">
    <source>
        <dbReference type="ARBA" id="ARBA00022670"/>
    </source>
</evidence>
<evidence type="ECO:0000256" key="5">
    <source>
        <dbReference type="ARBA" id="ARBA00022825"/>
    </source>
</evidence>
<dbReference type="GO" id="GO:0005576">
    <property type="term" value="C:extracellular region"/>
    <property type="evidence" value="ECO:0007669"/>
    <property type="project" value="InterPro"/>
</dbReference>
<protein>
    <submittedName>
        <fullName evidence="10">Streptogrisin C. Serine peptidase. MEROPS family S01A</fullName>
    </submittedName>
</protein>
<keyword evidence="4" id="KW-0378">Hydrolase</keyword>
<evidence type="ECO:0000256" key="4">
    <source>
        <dbReference type="ARBA" id="ARBA00022801"/>
    </source>
</evidence>
<proteinExistence type="inferred from homology"/>
<dbReference type="Pfam" id="PF02983">
    <property type="entry name" value="Pro_Al_protease"/>
    <property type="match status" value="1"/>
</dbReference>
<evidence type="ECO:0000256" key="8">
    <source>
        <dbReference type="SAM" id="MobiDB-lite"/>
    </source>
</evidence>
<evidence type="ECO:0000256" key="3">
    <source>
        <dbReference type="ARBA" id="ARBA00022729"/>
    </source>
</evidence>
<dbReference type="Pfam" id="PF02839">
    <property type="entry name" value="CBM_5_12"/>
    <property type="match status" value="1"/>
</dbReference>
<dbReference type="EMBL" id="FNAX01000017">
    <property type="protein sequence ID" value="SDG31773.1"/>
    <property type="molecule type" value="Genomic_DNA"/>
</dbReference>
<dbReference type="InterPro" id="IPR036573">
    <property type="entry name" value="CBM_sf_5/12"/>
</dbReference>
<dbReference type="CDD" id="cd21112">
    <property type="entry name" value="alphaLP-like"/>
    <property type="match status" value="1"/>
</dbReference>
<dbReference type="Gene3D" id="2.40.10.10">
    <property type="entry name" value="Trypsin-like serine proteases"/>
    <property type="match status" value="2"/>
</dbReference>
<evidence type="ECO:0000256" key="1">
    <source>
        <dbReference type="ARBA" id="ARBA00007664"/>
    </source>
</evidence>
<keyword evidence="5" id="KW-0720">Serine protease</keyword>
<dbReference type="GO" id="GO:0004252">
    <property type="term" value="F:serine-type endopeptidase activity"/>
    <property type="evidence" value="ECO:0007669"/>
    <property type="project" value="InterPro"/>
</dbReference>
<dbReference type="GO" id="GO:0005975">
    <property type="term" value="P:carbohydrate metabolic process"/>
    <property type="evidence" value="ECO:0007669"/>
    <property type="project" value="InterPro"/>
</dbReference>